<organism evidence="2 3">
    <name type="scientific">Clostridium neuense</name>
    <dbReference type="NCBI Taxonomy" id="1728934"/>
    <lineage>
        <taxon>Bacteria</taxon>
        <taxon>Bacillati</taxon>
        <taxon>Bacillota</taxon>
        <taxon>Clostridia</taxon>
        <taxon>Eubacteriales</taxon>
        <taxon>Clostridiaceae</taxon>
        <taxon>Clostridium</taxon>
    </lineage>
</organism>
<dbReference type="Proteomes" id="UP001623592">
    <property type="component" value="Unassembled WGS sequence"/>
</dbReference>
<name>A0ABW8TFZ0_9CLOT</name>
<proteinExistence type="predicted"/>
<evidence type="ECO:0000313" key="3">
    <source>
        <dbReference type="Proteomes" id="UP001623592"/>
    </source>
</evidence>
<reference evidence="2 3" key="1">
    <citation type="submission" date="2024-11" db="EMBL/GenBank/DDBJ databases">
        <authorList>
            <person name="Heng Y.C."/>
            <person name="Lim A.C.H."/>
            <person name="Lee J.K.Y."/>
            <person name="Kittelmann S."/>
        </authorList>
    </citation>
    <scope>NUCLEOTIDE SEQUENCE [LARGE SCALE GENOMIC DNA]</scope>
    <source>
        <strain evidence="2 3">WILCCON 0114</strain>
    </source>
</reference>
<evidence type="ECO:0000259" key="1">
    <source>
        <dbReference type="PROSITE" id="PS50943"/>
    </source>
</evidence>
<sequence>MEVYILLIKEYRILRGMTQKELARKAQLRQAYISELECGRPKVKSPTLRVAFRIARALDICPHMLIRYDLGCDYNCFNTCDKNFFK</sequence>
<evidence type="ECO:0000313" key="2">
    <source>
        <dbReference type="EMBL" id="MFL0251421.1"/>
    </source>
</evidence>
<dbReference type="InterPro" id="IPR010982">
    <property type="entry name" value="Lambda_DNA-bd_dom_sf"/>
</dbReference>
<dbReference type="RefSeq" id="WP_406788076.1">
    <property type="nucleotide sequence ID" value="NZ_JBJIAA010000010.1"/>
</dbReference>
<dbReference type="Gene3D" id="1.10.260.40">
    <property type="entry name" value="lambda repressor-like DNA-binding domains"/>
    <property type="match status" value="1"/>
</dbReference>
<dbReference type="InterPro" id="IPR001387">
    <property type="entry name" value="Cro/C1-type_HTH"/>
</dbReference>
<dbReference type="Pfam" id="PF01381">
    <property type="entry name" value="HTH_3"/>
    <property type="match status" value="1"/>
</dbReference>
<dbReference type="CDD" id="cd00093">
    <property type="entry name" value="HTH_XRE"/>
    <property type="match status" value="1"/>
</dbReference>
<protein>
    <submittedName>
        <fullName evidence="2">Helix-turn-helix domain-containing protein</fullName>
    </submittedName>
</protein>
<accession>A0ABW8TFZ0</accession>
<keyword evidence="3" id="KW-1185">Reference proteome</keyword>
<dbReference type="SMART" id="SM00530">
    <property type="entry name" value="HTH_XRE"/>
    <property type="match status" value="1"/>
</dbReference>
<dbReference type="SUPFAM" id="SSF47413">
    <property type="entry name" value="lambda repressor-like DNA-binding domains"/>
    <property type="match status" value="1"/>
</dbReference>
<gene>
    <name evidence="2" type="ORF">ACJDT4_13440</name>
</gene>
<dbReference type="PROSITE" id="PS50943">
    <property type="entry name" value="HTH_CROC1"/>
    <property type="match status" value="1"/>
</dbReference>
<dbReference type="EMBL" id="JBJIAA010000010">
    <property type="protein sequence ID" value="MFL0251421.1"/>
    <property type="molecule type" value="Genomic_DNA"/>
</dbReference>
<comment type="caution">
    <text evidence="2">The sequence shown here is derived from an EMBL/GenBank/DDBJ whole genome shotgun (WGS) entry which is preliminary data.</text>
</comment>
<feature type="domain" description="HTH cro/C1-type" evidence="1">
    <location>
        <begin position="8"/>
        <end position="65"/>
    </location>
</feature>